<comment type="subcellular location">
    <subcellularLocation>
        <location evidence="1">Membrane</location>
        <topology evidence="1">Multi-pass membrane protein</topology>
    </subcellularLocation>
</comment>
<dbReference type="InterPro" id="IPR050391">
    <property type="entry name" value="Mito_Metabolite_Transporter"/>
</dbReference>
<keyword evidence="7" id="KW-0472">Membrane</keyword>
<feature type="region of interest" description="Disordered" evidence="8">
    <location>
        <begin position="164"/>
        <end position="198"/>
    </location>
</feature>
<dbReference type="OrthoDB" id="77989at2759"/>
<evidence type="ECO:0000313" key="10">
    <source>
        <dbReference type="Proteomes" id="UP000054845"/>
    </source>
</evidence>
<feature type="compositionally biased region" description="Acidic residues" evidence="8">
    <location>
        <begin position="169"/>
        <end position="184"/>
    </location>
</feature>
<sequence length="598" mass="64845">MSTERSAHPLRPYYQPDEDRSVFIASRPSGTTALPSSGSTSKATSSGSAPTASRGAAVIGSRPSNRYIRPDDEDLAGLQTSRGPSWSDAARGLVLAGALQFSLTCVAMPFEVGKLLLQIQWVPKDDVWTAYVQAANADAAEAKRILLASARARKAATEGRLAGLQHSEWDDDDEVAPETEEWLDEDTHRRDFGADDDELSDEEDASAYFADLATTSQRPAETPKRRTQPTDASGYVVRRSVHQQGGAKPEHVLPVVVRGGVWEMIKAVARGKEGYWGLFKGALTTFVFDVGTNILTPIVTEILALFAPSAQTPLPLPYAPYPRRTFLLHLTSQLITGFALSPLDLIRTRLIAQSTLAPHRKYNGPWQGLKQILEEEGGWRTAYFHPNLFIPTLLDFTIRPALSLGAPLIIEHTLRLDPNTSPVAYALADMTLGVIALSVTLPIETIRRRLQIQPRAPWGADPPAPVGARPPTATNIADVGLSPGRKPLRALRTCVETRPRPYLGVVEAIYRIITEETSASPVPRHKREQSIASATDSGSNTPNPLARSSVLAKDGHSSLGGVRSLYRGFSMAASAHALVFVLTLFSAERAPPSGWAEI</sequence>
<dbReference type="InterPro" id="IPR023395">
    <property type="entry name" value="MCP_dom_sf"/>
</dbReference>
<keyword evidence="10" id="KW-1185">Reference proteome</keyword>
<evidence type="ECO:0000256" key="1">
    <source>
        <dbReference type="ARBA" id="ARBA00004141"/>
    </source>
</evidence>
<evidence type="ECO:0000256" key="2">
    <source>
        <dbReference type="ARBA" id="ARBA00006375"/>
    </source>
</evidence>
<evidence type="ECO:0000256" key="6">
    <source>
        <dbReference type="ARBA" id="ARBA00022989"/>
    </source>
</evidence>
<proteinExistence type="inferred from homology"/>
<feature type="region of interest" description="Disordered" evidence="8">
    <location>
        <begin position="1"/>
        <end position="65"/>
    </location>
</feature>
<feature type="compositionally biased region" description="Polar residues" evidence="8">
    <location>
        <begin position="530"/>
        <end position="543"/>
    </location>
</feature>
<dbReference type="InterPro" id="IPR018108">
    <property type="entry name" value="MCP_transmembrane"/>
</dbReference>
<protein>
    <submittedName>
        <fullName evidence="9">MITOCHONDRIAL FUSION AND TRANSPORT PROTEIN UGO1</fullName>
    </submittedName>
</protein>
<evidence type="ECO:0000256" key="5">
    <source>
        <dbReference type="ARBA" id="ARBA00022737"/>
    </source>
</evidence>
<evidence type="ECO:0000256" key="7">
    <source>
        <dbReference type="ARBA" id="ARBA00023136"/>
    </source>
</evidence>
<evidence type="ECO:0000256" key="4">
    <source>
        <dbReference type="ARBA" id="ARBA00022692"/>
    </source>
</evidence>
<dbReference type="EMBL" id="CCYA01000264">
    <property type="protein sequence ID" value="CEH15423.1"/>
    <property type="molecule type" value="Genomic_DNA"/>
</dbReference>
<dbReference type="SUPFAM" id="SSF103506">
    <property type="entry name" value="Mitochondrial carrier"/>
    <property type="match status" value="1"/>
</dbReference>
<keyword evidence="6" id="KW-1133">Transmembrane helix</keyword>
<dbReference type="STRING" id="401625.A0A0P1BHY0"/>
<feature type="region of interest" description="Disordered" evidence="8">
    <location>
        <begin position="212"/>
        <end position="232"/>
    </location>
</feature>
<evidence type="ECO:0000256" key="3">
    <source>
        <dbReference type="ARBA" id="ARBA00022448"/>
    </source>
</evidence>
<dbReference type="GO" id="GO:0016020">
    <property type="term" value="C:membrane"/>
    <property type="evidence" value="ECO:0007669"/>
    <property type="project" value="UniProtKB-SubCell"/>
</dbReference>
<evidence type="ECO:0000256" key="8">
    <source>
        <dbReference type="SAM" id="MobiDB-lite"/>
    </source>
</evidence>
<dbReference type="PANTHER" id="PTHR45618">
    <property type="entry name" value="MITOCHONDRIAL DICARBOXYLATE CARRIER-RELATED"/>
    <property type="match status" value="1"/>
</dbReference>
<dbReference type="Proteomes" id="UP000054845">
    <property type="component" value="Unassembled WGS sequence"/>
</dbReference>
<dbReference type="Gene3D" id="1.50.40.10">
    <property type="entry name" value="Mitochondrial carrier domain"/>
    <property type="match status" value="1"/>
</dbReference>
<keyword evidence="3" id="KW-0813">Transport</keyword>
<keyword evidence="5" id="KW-0677">Repeat</keyword>
<keyword evidence="4" id="KW-0812">Transmembrane</keyword>
<organism evidence="9 10">
    <name type="scientific">Ceraceosorus bombacis</name>
    <dbReference type="NCBI Taxonomy" id="401625"/>
    <lineage>
        <taxon>Eukaryota</taxon>
        <taxon>Fungi</taxon>
        <taxon>Dikarya</taxon>
        <taxon>Basidiomycota</taxon>
        <taxon>Ustilaginomycotina</taxon>
        <taxon>Exobasidiomycetes</taxon>
        <taxon>Ceraceosorales</taxon>
        <taxon>Ceraceosoraceae</taxon>
        <taxon>Ceraceosorus</taxon>
    </lineage>
</organism>
<evidence type="ECO:0000313" key="9">
    <source>
        <dbReference type="EMBL" id="CEH15423.1"/>
    </source>
</evidence>
<dbReference type="Pfam" id="PF00153">
    <property type="entry name" value="Mito_carr"/>
    <property type="match status" value="1"/>
</dbReference>
<reference evidence="9 10" key="1">
    <citation type="submission" date="2014-09" db="EMBL/GenBank/DDBJ databases">
        <authorList>
            <person name="Magalhaes I.L.F."/>
            <person name="Oliveira U."/>
            <person name="Santos F.R."/>
            <person name="Vidigal T.H.D.A."/>
            <person name="Brescovit A.D."/>
            <person name="Santos A.J."/>
        </authorList>
    </citation>
    <scope>NUCLEOTIDE SEQUENCE [LARGE SCALE GENOMIC DNA]</scope>
</reference>
<accession>A0A0P1BHY0</accession>
<name>A0A0P1BHY0_9BASI</name>
<feature type="compositionally biased region" description="Low complexity" evidence="8">
    <location>
        <begin position="36"/>
        <end position="57"/>
    </location>
</feature>
<dbReference type="AlphaFoldDB" id="A0A0P1BHY0"/>
<comment type="similarity">
    <text evidence="2">Belongs to the mitochondrial carrier (TC 2.A.29) family.</text>
</comment>
<feature type="region of interest" description="Disordered" evidence="8">
    <location>
        <begin position="519"/>
        <end position="548"/>
    </location>
</feature>